<dbReference type="EMBL" id="JAPDDS010000009">
    <property type="protein sequence ID" value="MCW1886281.1"/>
    <property type="molecule type" value="Genomic_DNA"/>
</dbReference>
<dbReference type="InterPro" id="IPR000073">
    <property type="entry name" value="AB_hydrolase_1"/>
</dbReference>
<keyword evidence="3" id="KW-1185">Reference proteome</keyword>
<dbReference type="InterPro" id="IPR029058">
    <property type="entry name" value="AB_hydrolase_fold"/>
</dbReference>
<dbReference type="Gene3D" id="3.40.50.1820">
    <property type="entry name" value="alpha/beta hydrolase"/>
    <property type="match status" value="1"/>
</dbReference>
<dbReference type="Pfam" id="PF12697">
    <property type="entry name" value="Abhydrolase_6"/>
    <property type="match status" value="1"/>
</dbReference>
<gene>
    <name evidence="2" type="ORF">OKA04_16205</name>
</gene>
<reference evidence="2 3" key="1">
    <citation type="submission" date="2022-10" db="EMBL/GenBank/DDBJ databases">
        <title>Luteolibacter flavescens strain MCCC 1K03193, whole genome shotgun sequencing project.</title>
        <authorList>
            <person name="Zhao G."/>
            <person name="Shen L."/>
        </authorList>
    </citation>
    <scope>NUCLEOTIDE SEQUENCE [LARGE SCALE GENOMIC DNA]</scope>
    <source>
        <strain evidence="2 3">MCCC 1K03193</strain>
    </source>
</reference>
<dbReference type="SUPFAM" id="SSF53474">
    <property type="entry name" value="alpha/beta-Hydrolases"/>
    <property type="match status" value="1"/>
</dbReference>
<sequence>MTLIRLAAVSLTVVLCQCGTPSAPKCSVVPRASRGEPSAFIEQARQGWRGMASAGSAAEREQARVSYNDAVAKLFDQLHCGSGTLHDKAARMGTTIDETRTLGAGIRVQDLDAILPASRISTKNVGQRHVEDGLGVPVVGWKKTAEEGEPRWQFEPPTGVPLNLTAVLRFPERKSPEWAFVYPGRSDTEKVGTRAMDLAADWSAPSAFYWQMSNLDDLDLEKVFLPSRFSEETALYVSTPYDPKRIPLIVVHGLNSSPGAFKRLYNELNREKWFRENYQVWFFSYPTGNNWTYNAARFRFAMRQADKYARRQGPVDQWEKMVVIGHSMGGVITQASLKKPGNRIYEAFEDRPLEQLTTNKKTLAAVKALAMYEPVDTPDRVIFMAAPHRGSPMADRFFSEWMVKLIRLPKTMTVDLVDFTLNDFSSVMTNGRTSSKGWFTSIGSLSPSYPAYDALRDVPFRNGVKVHSVIGDRGRGDSPDSSDGIVPYWSSHLAKAESECIVPYNHSVQNCPKAAVEVKRILEMHLKQGR</sequence>
<accession>A0ABT3FSR6</accession>
<evidence type="ECO:0000259" key="1">
    <source>
        <dbReference type="Pfam" id="PF12697"/>
    </source>
</evidence>
<feature type="domain" description="AB hydrolase-1" evidence="1">
    <location>
        <begin position="248"/>
        <end position="512"/>
    </location>
</feature>
<proteinExistence type="predicted"/>
<name>A0ABT3FSR6_9BACT</name>
<comment type="caution">
    <text evidence="2">The sequence shown here is derived from an EMBL/GenBank/DDBJ whole genome shotgun (WGS) entry which is preliminary data.</text>
</comment>
<evidence type="ECO:0000313" key="2">
    <source>
        <dbReference type="EMBL" id="MCW1886281.1"/>
    </source>
</evidence>
<protein>
    <recommendedName>
        <fullName evidence="1">AB hydrolase-1 domain-containing protein</fullName>
    </recommendedName>
</protein>
<organism evidence="2 3">
    <name type="scientific">Luteolibacter flavescens</name>
    <dbReference type="NCBI Taxonomy" id="1859460"/>
    <lineage>
        <taxon>Bacteria</taxon>
        <taxon>Pseudomonadati</taxon>
        <taxon>Verrucomicrobiota</taxon>
        <taxon>Verrucomicrobiia</taxon>
        <taxon>Verrucomicrobiales</taxon>
        <taxon>Verrucomicrobiaceae</taxon>
        <taxon>Luteolibacter</taxon>
    </lineage>
</organism>
<dbReference type="RefSeq" id="WP_264502238.1">
    <property type="nucleotide sequence ID" value="NZ_JAPDDS010000009.1"/>
</dbReference>
<evidence type="ECO:0000313" key="3">
    <source>
        <dbReference type="Proteomes" id="UP001207930"/>
    </source>
</evidence>
<dbReference type="Proteomes" id="UP001207930">
    <property type="component" value="Unassembled WGS sequence"/>
</dbReference>